<dbReference type="AlphaFoldDB" id="A0AA43QH30"/>
<gene>
    <name evidence="1" type="ORF">OHK93_000667</name>
</gene>
<reference evidence="1" key="1">
    <citation type="journal article" date="2023" name="Genome Biol. Evol.">
        <title>First Whole Genome Sequence and Flow Cytometry Genome Size Data for the Lichen-Forming Fungus Ramalina farinacea (Ascomycota).</title>
        <authorList>
            <person name="Llewellyn T."/>
            <person name="Mian S."/>
            <person name="Hill R."/>
            <person name="Leitch I.J."/>
            <person name="Gaya E."/>
        </authorList>
    </citation>
    <scope>NUCLEOTIDE SEQUENCE</scope>
    <source>
        <strain evidence="1">LIQ254RAFAR</strain>
    </source>
</reference>
<evidence type="ECO:0000313" key="1">
    <source>
        <dbReference type="EMBL" id="MDI1485529.1"/>
    </source>
</evidence>
<accession>A0AA43QH30</accession>
<dbReference type="Proteomes" id="UP001161017">
    <property type="component" value="Unassembled WGS sequence"/>
</dbReference>
<comment type="caution">
    <text evidence="1">The sequence shown here is derived from an EMBL/GenBank/DDBJ whole genome shotgun (WGS) entry which is preliminary data.</text>
</comment>
<evidence type="ECO:0000313" key="2">
    <source>
        <dbReference type="Proteomes" id="UP001161017"/>
    </source>
</evidence>
<name>A0AA43QH30_9LECA</name>
<organism evidence="1 2">
    <name type="scientific">Ramalina farinacea</name>
    <dbReference type="NCBI Taxonomy" id="258253"/>
    <lineage>
        <taxon>Eukaryota</taxon>
        <taxon>Fungi</taxon>
        <taxon>Dikarya</taxon>
        <taxon>Ascomycota</taxon>
        <taxon>Pezizomycotina</taxon>
        <taxon>Lecanoromycetes</taxon>
        <taxon>OSLEUM clade</taxon>
        <taxon>Lecanoromycetidae</taxon>
        <taxon>Lecanorales</taxon>
        <taxon>Lecanorineae</taxon>
        <taxon>Ramalinaceae</taxon>
        <taxon>Ramalina</taxon>
    </lineage>
</organism>
<keyword evidence="2" id="KW-1185">Reference proteome</keyword>
<dbReference type="EMBL" id="JAPUFD010000001">
    <property type="protein sequence ID" value="MDI1485529.1"/>
    <property type="molecule type" value="Genomic_DNA"/>
</dbReference>
<protein>
    <submittedName>
        <fullName evidence="1">Uncharacterized protein</fullName>
    </submittedName>
</protein>
<proteinExistence type="predicted"/>
<sequence>MHAFITVLRQQLRDSKIKIVELYPPAVQTELHDVDKQPDMAAHNRKAHMMPLDEFTDAAYEGLRAGHEDVPVGTGKAWYEQFERPKREMFEKMNGSSKA</sequence>